<dbReference type="Proteomes" id="UP001058074">
    <property type="component" value="Unassembled WGS sequence"/>
</dbReference>
<gene>
    <name evidence="1" type="ORF">rsdtw13_13450</name>
</gene>
<dbReference type="EMBL" id="BROD01000001">
    <property type="protein sequence ID" value="GKX66087.1"/>
    <property type="molecule type" value="Genomic_DNA"/>
</dbReference>
<sequence length="427" mass="49275">MNIFRVTEKEEQFLKYKKSYIHSTAFIAKQGEDVIGIFEYNINGIVAEITNILLPCSKNQSIRVVKGFIEELSYWNPYVNSVVLKNEISEVDLKTLKSFGFIADKGWMYEIDNASKLFKLSLSDIVPEQLTVDEKKVHKAISWVNCPRDVMVGCVEIDNKILVIDGYSRLVVAVQKGFSYVYGYMDKGNDNDEQKAFYKTCFSWCQEAGVNSVYDFNNRIVSSEEHKKIWIDRCQRYFKEKANEGLGKVKTLESKRLILRGWKLEDLDDFYQYAKNPKVGPNAGWAPHESKETTLSILNSFIEKQQVWAIQDKESGSVIGSIGLHDDHKRSDTGAKMLGYVLSEDYWGKGIMPEAVQEILKYAFEEANVQLISVYHYDFNTTSKRVIEKVGFKFEGILRAASKRYDGKIFDDYCYSMLRQEYSELIK</sequence>
<protein>
    <submittedName>
        <fullName evidence="1">Uncharacterized protein</fullName>
    </submittedName>
</protein>
<evidence type="ECO:0000313" key="2">
    <source>
        <dbReference type="Proteomes" id="UP001058074"/>
    </source>
</evidence>
<proteinExistence type="predicted"/>
<accession>A0ACB5RAG1</accession>
<comment type="caution">
    <text evidence="1">The sequence shown here is derived from an EMBL/GenBank/DDBJ whole genome shotgun (WGS) entry which is preliminary data.</text>
</comment>
<reference evidence="1" key="1">
    <citation type="journal article" date="2025" name="Int. J. Syst. Evol. Microbiol.">
        <title>Inconstantimicrobium mannanitabidum sp. nov., a novel member of the family Clostridiaceae isolated from anoxic soil under the treatment of reductive soil disinfestation.</title>
        <authorList>
            <person name="Ueki A."/>
            <person name="Tonouchi A."/>
            <person name="Honma S."/>
            <person name="Kaku N."/>
            <person name="Ueki K."/>
        </authorList>
    </citation>
    <scope>NUCLEOTIDE SEQUENCE</scope>
    <source>
        <strain evidence="1">TW13</strain>
    </source>
</reference>
<organism evidence="1 2">
    <name type="scientific">Inconstantimicrobium mannanitabidum</name>
    <dbReference type="NCBI Taxonomy" id="1604901"/>
    <lineage>
        <taxon>Bacteria</taxon>
        <taxon>Bacillati</taxon>
        <taxon>Bacillota</taxon>
        <taxon>Clostridia</taxon>
        <taxon>Eubacteriales</taxon>
        <taxon>Clostridiaceae</taxon>
        <taxon>Inconstantimicrobium</taxon>
    </lineage>
</organism>
<keyword evidence="2" id="KW-1185">Reference proteome</keyword>
<evidence type="ECO:0000313" key="1">
    <source>
        <dbReference type="EMBL" id="GKX66087.1"/>
    </source>
</evidence>
<name>A0ACB5RAG1_9CLOT</name>